<organism evidence="4 5">
    <name type="scientific">Aequorivita lipolytica</name>
    <dbReference type="NCBI Taxonomy" id="153267"/>
    <lineage>
        <taxon>Bacteria</taxon>
        <taxon>Pseudomonadati</taxon>
        <taxon>Bacteroidota</taxon>
        <taxon>Flavobacteriia</taxon>
        <taxon>Flavobacteriales</taxon>
        <taxon>Flavobacteriaceae</taxon>
        <taxon>Aequorivita</taxon>
    </lineage>
</organism>
<keyword evidence="5" id="KW-1185">Reference proteome</keyword>
<dbReference type="InterPro" id="IPR026444">
    <property type="entry name" value="Secre_tail"/>
</dbReference>
<comment type="caution">
    <text evidence="4">The sequence shown here is derived from an EMBL/GenBank/DDBJ whole genome shotgun (WGS) entry which is preliminary data.</text>
</comment>
<feature type="signal peptide" evidence="2">
    <location>
        <begin position="1"/>
        <end position="19"/>
    </location>
</feature>
<reference evidence="4 5" key="1">
    <citation type="submission" date="2019-08" db="EMBL/GenBank/DDBJ databases">
        <title>Genome of Aequorivita lipolytica Y10-2 (type strain).</title>
        <authorList>
            <person name="Bowman J.P."/>
        </authorList>
    </citation>
    <scope>NUCLEOTIDE SEQUENCE [LARGE SCALE GENOMIC DNA]</scope>
    <source>
        <strain evidence="4 5">Y10-2</strain>
    </source>
</reference>
<evidence type="ECO:0000256" key="1">
    <source>
        <dbReference type="ARBA" id="ARBA00022729"/>
    </source>
</evidence>
<evidence type="ECO:0000256" key="2">
    <source>
        <dbReference type="SAM" id="SignalP"/>
    </source>
</evidence>
<proteinExistence type="predicted"/>
<dbReference type="OrthoDB" id="1347532at2"/>
<dbReference type="Proteomes" id="UP000321945">
    <property type="component" value="Unassembled WGS sequence"/>
</dbReference>
<sequence length="323" mass="35807">MKKKLLLPLLLLFIIFANAQSVYEFETENSTYTNLTGSTSLNNGAVWDDPEYTIPLGFNFTISTHTFSTIYIVDWSFGGELSNNPIDSGILTLISPIGQDIADLGFNSGISQSNISYKTEGSPGNKILKIEWNNIGFLDDSTESDFMNLQLWLYESSNIIEYRYGPNQINNPAESFEGISGPLVTLATSLNIDEGELVDNGYVVEGDPANPTAAIVASGDFYEGDYLEGAIPDGMVYRFTPQTLSTEDFSKIDFKIYPNPASEYLNIKTQTGDYNFSIYNSLGQRMNVTSIENKIYISSLSNGIYFIKIETETGSATKKFIKQ</sequence>
<dbReference type="RefSeq" id="WP_111813993.1">
    <property type="nucleotide sequence ID" value="NZ_CBCRZQ010000001.1"/>
</dbReference>
<evidence type="ECO:0000313" key="4">
    <source>
        <dbReference type="EMBL" id="TXD70935.1"/>
    </source>
</evidence>
<dbReference type="Pfam" id="PF18962">
    <property type="entry name" value="Por_Secre_tail"/>
    <property type="match status" value="1"/>
</dbReference>
<protein>
    <submittedName>
        <fullName evidence="4">T9SS type A sorting domain-containing protein</fullName>
    </submittedName>
</protein>
<dbReference type="EMBL" id="VORU01000001">
    <property type="protein sequence ID" value="TXD70935.1"/>
    <property type="molecule type" value="Genomic_DNA"/>
</dbReference>
<keyword evidence="1 2" id="KW-0732">Signal</keyword>
<accession>A0A5C6YVE5</accession>
<evidence type="ECO:0000313" key="5">
    <source>
        <dbReference type="Proteomes" id="UP000321945"/>
    </source>
</evidence>
<dbReference type="NCBIfam" id="TIGR04183">
    <property type="entry name" value="Por_Secre_tail"/>
    <property type="match status" value="1"/>
</dbReference>
<name>A0A5C6YVE5_9FLAO</name>
<feature type="domain" description="Secretion system C-terminal sorting" evidence="3">
    <location>
        <begin position="256"/>
        <end position="321"/>
    </location>
</feature>
<evidence type="ECO:0000259" key="3">
    <source>
        <dbReference type="Pfam" id="PF18962"/>
    </source>
</evidence>
<dbReference type="AlphaFoldDB" id="A0A5C6YVE5"/>
<feature type="chain" id="PRO_5022730168" evidence="2">
    <location>
        <begin position="20"/>
        <end position="323"/>
    </location>
</feature>
<gene>
    <name evidence="4" type="ORF">ESV24_02255</name>
</gene>